<evidence type="ECO:0000256" key="1">
    <source>
        <dbReference type="SAM" id="MobiDB-lite"/>
    </source>
</evidence>
<feature type="compositionally biased region" description="Polar residues" evidence="1">
    <location>
        <begin position="66"/>
        <end position="76"/>
    </location>
</feature>
<evidence type="ECO:0000313" key="3">
    <source>
        <dbReference type="Proteomes" id="UP001066276"/>
    </source>
</evidence>
<reference evidence="2" key="1">
    <citation type="journal article" date="2022" name="bioRxiv">
        <title>Sequencing and chromosome-scale assembly of the giantPleurodeles waltlgenome.</title>
        <authorList>
            <person name="Brown T."/>
            <person name="Elewa A."/>
            <person name="Iarovenko S."/>
            <person name="Subramanian E."/>
            <person name="Araus A.J."/>
            <person name="Petzold A."/>
            <person name="Susuki M."/>
            <person name="Suzuki K.-i.T."/>
            <person name="Hayashi T."/>
            <person name="Toyoda A."/>
            <person name="Oliveira C."/>
            <person name="Osipova E."/>
            <person name="Leigh N.D."/>
            <person name="Simon A."/>
            <person name="Yun M.H."/>
        </authorList>
    </citation>
    <scope>NUCLEOTIDE SEQUENCE</scope>
    <source>
        <strain evidence="2">20211129_DDA</strain>
        <tissue evidence="2">Liver</tissue>
    </source>
</reference>
<dbReference type="Proteomes" id="UP001066276">
    <property type="component" value="Chromosome 2_1"/>
</dbReference>
<evidence type="ECO:0000313" key="2">
    <source>
        <dbReference type="EMBL" id="KAJ1200610.1"/>
    </source>
</evidence>
<gene>
    <name evidence="2" type="ORF">NDU88_004433</name>
</gene>
<organism evidence="2 3">
    <name type="scientific">Pleurodeles waltl</name>
    <name type="common">Iberian ribbed newt</name>
    <dbReference type="NCBI Taxonomy" id="8319"/>
    <lineage>
        <taxon>Eukaryota</taxon>
        <taxon>Metazoa</taxon>
        <taxon>Chordata</taxon>
        <taxon>Craniata</taxon>
        <taxon>Vertebrata</taxon>
        <taxon>Euteleostomi</taxon>
        <taxon>Amphibia</taxon>
        <taxon>Batrachia</taxon>
        <taxon>Caudata</taxon>
        <taxon>Salamandroidea</taxon>
        <taxon>Salamandridae</taxon>
        <taxon>Pleurodelinae</taxon>
        <taxon>Pleurodeles</taxon>
    </lineage>
</organism>
<feature type="compositionally biased region" description="Low complexity" evidence="1">
    <location>
        <begin position="44"/>
        <end position="58"/>
    </location>
</feature>
<protein>
    <submittedName>
        <fullName evidence="2">Uncharacterized protein</fullName>
    </submittedName>
</protein>
<accession>A0AAV7VKB7</accession>
<name>A0AAV7VKB7_PLEWA</name>
<feature type="compositionally biased region" description="Basic and acidic residues" evidence="1">
    <location>
        <begin position="1"/>
        <end position="17"/>
    </location>
</feature>
<dbReference type="AlphaFoldDB" id="A0AAV7VKB7"/>
<keyword evidence="3" id="KW-1185">Reference proteome</keyword>
<feature type="region of interest" description="Disordered" evidence="1">
    <location>
        <begin position="1"/>
        <end position="77"/>
    </location>
</feature>
<dbReference type="EMBL" id="JANPWB010000003">
    <property type="protein sequence ID" value="KAJ1200610.1"/>
    <property type="molecule type" value="Genomic_DNA"/>
</dbReference>
<comment type="caution">
    <text evidence="2">The sequence shown here is derived from an EMBL/GenBank/DDBJ whole genome shotgun (WGS) entry which is preliminary data.</text>
</comment>
<sequence>MRRPAAGERRPGRHEQDSPEEIISEPCRGNGGSTRAWRGLRRAPQTLSLSPTPQSSLLGGAKTTARKSGQAGSRQRSCALGDCGPLCQEATPCPSSATWQGGSYPALSHGVRPSRWTRHSVNKNDTRCALGGFLPRTVSVE</sequence>
<proteinExistence type="predicted"/>